<reference evidence="2" key="1">
    <citation type="submission" date="2017-10" db="EMBL/GenBank/DDBJ databases">
        <title>Rapid genome shrinkage in a self-fertile nematode reveals novel sperm competition proteins.</title>
        <authorList>
            <person name="Yin D."/>
            <person name="Schwarz E.M."/>
            <person name="Thomas C.G."/>
            <person name="Felde R.L."/>
            <person name="Korf I.F."/>
            <person name="Cutter A.D."/>
            <person name="Schartner C.M."/>
            <person name="Ralston E.J."/>
            <person name="Meyer B.J."/>
            <person name="Haag E.S."/>
        </authorList>
    </citation>
    <scope>NUCLEOTIDE SEQUENCE [LARGE SCALE GENOMIC DNA]</scope>
    <source>
        <strain evidence="2">JU1422</strain>
    </source>
</reference>
<dbReference type="AlphaFoldDB" id="A0A2G5U4V8"/>
<organism evidence="1 2">
    <name type="scientific">Caenorhabditis nigoni</name>
    <dbReference type="NCBI Taxonomy" id="1611254"/>
    <lineage>
        <taxon>Eukaryota</taxon>
        <taxon>Metazoa</taxon>
        <taxon>Ecdysozoa</taxon>
        <taxon>Nematoda</taxon>
        <taxon>Chromadorea</taxon>
        <taxon>Rhabditida</taxon>
        <taxon>Rhabditina</taxon>
        <taxon>Rhabditomorpha</taxon>
        <taxon>Rhabditoidea</taxon>
        <taxon>Rhabditidae</taxon>
        <taxon>Peloderinae</taxon>
        <taxon>Caenorhabditis</taxon>
    </lineage>
</organism>
<evidence type="ECO:0000313" key="1">
    <source>
        <dbReference type="EMBL" id="PIC34592.1"/>
    </source>
</evidence>
<sequence>MPENEEYARIIPFNNDESELTIFQETVTDVGGVIWDSALMTIHYFFKHPAKFEGLGTRKWDWSLRNRPCCPIVGLKKVTPENLGRGACVDLRGGVAKTQYARGRIATCRTPIISLLFSTHFLQ</sequence>
<accession>A0A2G5U4V8</accession>
<dbReference type="EMBL" id="PDUG01000004">
    <property type="protein sequence ID" value="PIC34592.1"/>
    <property type="molecule type" value="Genomic_DNA"/>
</dbReference>
<keyword evidence="2" id="KW-1185">Reference proteome</keyword>
<dbReference type="OrthoDB" id="413520at2759"/>
<dbReference type="Proteomes" id="UP000230233">
    <property type="component" value="Chromosome IV"/>
</dbReference>
<comment type="caution">
    <text evidence="1">The sequence shown here is derived from an EMBL/GenBank/DDBJ whole genome shotgun (WGS) entry which is preliminary data.</text>
</comment>
<gene>
    <name evidence="1" type="primary">Cnig_chr_IV.g14197</name>
    <name evidence="1" type="ORF">B9Z55_014197</name>
</gene>
<proteinExistence type="predicted"/>
<dbReference type="Pfam" id="PF10294">
    <property type="entry name" value="Methyltransf_16"/>
    <property type="match status" value="1"/>
</dbReference>
<dbReference type="STRING" id="1611254.A0A2G5U4V8"/>
<name>A0A2G5U4V8_9PELO</name>
<protein>
    <submittedName>
        <fullName evidence="1">Uncharacterized protein</fullName>
    </submittedName>
</protein>
<evidence type="ECO:0000313" key="2">
    <source>
        <dbReference type="Proteomes" id="UP000230233"/>
    </source>
</evidence>
<dbReference type="InterPro" id="IPR019410">
    <property type="entry name" value="Methyltransf_16"/>
</dbReference>